<dbReference type="PANTHER" id="PTHR45700">
    <property type="entry name" value="UBIQUITIN-PROTEIN LIGASE E3C"/>
    <property type="match status" value="1"/>
</dbReference>
<name>A0AAW0SIM9_SCYPA</name>
<evidence type="ECO:0000313" key="8">
    <source>
        <dbReference type="EMBL" id="KAK8374582.1"/>
    </source>
</evidence>
<dbReference type="InterPro" id="IPR000569">
    <property type="entry name" value="HECT_dom"/>
</dbReference>
<reference evidence="8 9" key="1">
    <citation type="submission" date="2023-03" db="EMBL/GenBank/DDBJ databases">
        <title>High-quality genome of Scylla paramamosain provides insights in environmental adaptation.</title>
        <authorList>
            <person name="Zhang L."/>
        </authorList>
    </citation>
    <scope>NUCLEOTIDE SEQUENCE [LARGE SCALE GENOMIC DNA]</scope>
    <source>
        <strain evidence="8">LZ_2023a</strain>
        <tissue evidence="8">Muscle</tissue>
    </source>
</reference>
<sequence>LDDLADLDPQLTRSLRDLLEYEGGDEEEVYGLDFTLTQDYFGECKSVPLKAGGEEMSVTQQNNVATVTVVVGMIQMRELEFVPDEDMQLDKFCCSLLRLDAEKRKERKKAAEKGEQACEPPPGLPAAAMGESQPGPSLVKRKKVDTSNTTDEPQLKEDMPPALLKRKVREKETVPVKPQKEEYLIISKKKLLQLFENYEFVCPKCKNKSRQSTTVSSVRFGAVRRIHSQCEVCGEEEQQYTSNRVAPRGKFDANVKLVEFALSNNGFKTIEDMEETFENKFMSSASFHKIAKTVETEGITKSEERRRKKSKDMRKEESLRAREGTSYEAGGF</sequence>
<evidence type="ECO:0000259" key="7">
    <source>
        <dbReference type="PROSITE" id="PS50237"/>
    </source>
</evidence>
<dbReference type="PROSITE" id="PS50237">
    <property type="entry name" value="HECT"/>
    <property type="match status" value="1"/>
</dbReference>
<feature type="compositionally biased region" description="Basic and acidic residues" evidence="6">
    <location>
        <begin position="313"/>
        <end position="325"/>
    </location>
</feature>
<dbReference type="GO" id="GO:0061630">
    <property type="term" value="F:ubiquitin protein ligase activity"/>
    <property type="evidence" value="ECO:0007669"/>
    <property type="project" value="UniProtKB-EC"/>
</dbReference>
<dbReference type="AlphaFoldDB" id="A0AAW0SIM9"/>
<dbReference type="InterPro" id="IPR035983">
    <property type="entry name" value="Hect_E3_ubiquitin_ligase"/>
</dbReference>
<feature type="domain" description="HECT" evidence="7">
    <location>
        <begin position="1"/>
        <end position="80"/>
    </location>
</feature>
<keyword evidence="4 5" id="KW-0833">Ubl conjugation pathway</keyword>
<evidence type="ECO:0000256" key="6">
    <source>
        <dbReference type="SAM" id="MobiDB-lite"/>
    </source>
</evidence>
<comment type="catalytic activity">
    <reaction evidence="1">
        <text>S-ubiquitinyl-[E2 ubiquitin-conjugating enzyme]-L-cysteine + [acceptor protein]-L-lysine = [E2 ubiquitin-conjugating enzyme]-L-cysteine + N(6)-ubiquitinyl-[acceptor protein]-L-lysine.</text>
        <dbReference type="EC" id="2.3.2.26"/>
    </reaction>
</comment>
<gene>
    <name evidence="8" type="ORF">O3P69_014231</name>
</gene>
<comment type="caution">
    <text evidence="5">Lacks conserved residue(s) required for the propagation of feature annotation.</text>
</comment>
<dbReference type="GO" id="GO:0000209">
    <property type="term" value="P:protein polyubiquitination"/>
    <property type="evidence" value="ECO:0007669"/>
    <property type="project" value="InterPro"/>
</dbReference>
<evidence type="ECO:0000313" key="9">
    <source>
        <dbReference type="Proteomes" id="UP001487740"/>
    </source>
</evidence>
<comment type="caution">
    <text evidence="8">The sequence shown here is derived from an EMBL/GenBank/DDBJ whole genome shotgun (WGS) entry which is preliminary data.</text>
</comment>
<feature type="non-terminal residue" evidence="8">
    <location>
        <position position="1"/>
    </location>
</feature>
<dbReference type="Gene3D" id="3.30.2160.10">
    <property type="entry name" value="Hect, E3 ligase catalytic domain"/>
    <property type="match status" value="1"/>
</dbReference>
<dbReference type="Pfam" id="PF00632">
    <property type="entry name" value="HECT"/>
    <property type="match status" value="1"/>
</dbReference>
<evidence type="ECO:0000256" key="3">
    <source>
        <dbReference type="ARBA" id="ARBA00022679"/>
    </source>
</evidence>
<protein>
    <recommendedName>
        <fullName evidence="2">HECT-type E3 ubiquitin transferase</fullName>
        <ecNumber evidence="2">2.3.2.26</ecNumber>
    </recommendedName>
</protein>
<dbReference type="GO" id="GO:0009966">
    <property type="term" value="P:regulation of signal transduction"/>
    <property type="evidence" value="ECO:0007669"/>
    <property type="project" value="UniProtKB-ARBA"/>
</dbReference>
<evidence type="ECO:0000256" key="4">
    <source>
        <dbReference type="ARBA" id="ARBA00022786"/>
    </source>
</evidence>
<organism evidence="8 9">
    <name type="scientific">Scylla paramamosain</name>
    <name type="common">Mud crab</name>
    <dbReference type="NCBI Taxonomy" id="85552"/>
    <lineage>
        <taxon>Eukaryota</taxon>
        <taxon>Metazoa</taxon>
        <taxon>Ecdysozoa</taxon>
        <taxon>Arthropoda</taxon>
        <taxon>Crustacea</taxon>
        <taxon>Multicrustacea</taxon>
        <taxon>Malacostraca</taxon>
        <taxon>Eumalacostraca</taxon>
        <taxon>Eucarida</taxon>
        <taxon>Decapoda</taxon>
        <taxon>Pleocyemata</taxon>
        <taxon>Brachyura</taxon>
        <taxon>Eubrachyura</taxon>
        <taxon>Portunoidea</taxon>
        <taxon>Portunidae</taxon>
        <taxon>Portuninae</taxon>
        <taxon>Scylla</taxon>
    </lineage>
</organism>
<dbReference type="SUPFAM" id="SSF56204">
    <property type="entry name" value="Hect, E3 ligase catalytic domain"/>
    <property type="match status" value="1"/>
</dbReference>
<dbReference type="Proteomes" id="UP001487740">
    <property type="component" value="Unassembled WGS sequence"/>
</dbReference>
<evidence type="ECO:0000256" key="1">
    <source>
        <dbReference type="ARBA" id="ARBA00000885"/>
    </source>
</evidence>
<feature type="region of interest" description="Disordered" evidence="6">
    <location>
        <begin position="108"/>
        <end position="157"/>
    </location>
</feature>
<dbReference type="EMBL" id="JARAKH010000306">
    <property type="protein sequence ID" value="KAK8374582.1"/>
    <property type="molecule type" value="Genomic_DNA"/>
</dbReference>
<evidence type="ECO:0000256" key="5">
    <source>
        <dbReference type="PROSITE-ProRule" id="PRU00104"/>
    </source>
</evidence>
<feature type="region of interest" description="Disordered" evidence="6">
    <location>
        <begin position="297"/>
        <end position="332"/>
    </location>
</feature>
<keyword evidence="3" id="KW-0808">Transferase</keyword>
<evidence type="ECO:0000256" key="2">
    <source>
        <dbReference type="ARBA" id="ARBA00012485"/>
    </source>
</evidence>
<accession>A0AAW0SIM9</accession>
<dbReference type="EC" id="2.3.2.26" evidence="2"/>
<keyword evidence="9" id="KW-1185">Reference proteome</keyword>
<proteinExistence type="predicted"/>
<dbReference type="InterPro" id="IPR044611">
    <property type="entry name" value="E3A/B/C-like"/>
</dbReference>